<comment type="caution">
    <text evidence="1">The sequence shown here is derived from an EMBL/GenBank/DDBJ whole genome shotgun (WGS) entry which is preliminary data.</text>
</comment>
<dbReference type="EMBL" id="LAZR01059067">
    <property type="protein sequence ID" value="KKK68576.1"/>
    <property type="molecule type" value="Genomic_DNA"/>
</dbReference>
<dbReference type="AlphaFoldDB" id="A0A0F9A8L9"/>
<protein>
    <submittedName>
        <fullName evidence="1">Uncharacterized protein</fullName>
    </submittedName>
</protein>
<sequence length="102" mass="12228">MVNEDMVPGTPKWKSTKAWYRHQASKFSTGGIMAKFALEELKAMREVEMEAQGNCIECVHIEKRWLDHGQRREFYCKLQKKVIKINFNERCEYFVNWNVILR</sequence>
<reference evidence="1" key="1">
    <citation type="journal article" date="2015" name="Nature">
        <title>Complex archaea that bridge the gap between prokaryotes and eukaryotes.</title>
        <authorList>
            <person name="Spang A."/>
            <person name="Saw J.H."/>
            <person name="Jorgensen S.L."/>
            <person name="Zaremba-Niedzwiedzka K."/>
            <person name="Martijn J."/>
            <person name="Lind A.E."/>
            <person name="van Eijk R."/>
            <person name="Schleper C."/>
            <person name="Guy L."/>
            <person name="Ettema T.J."/>
        </authorList>
    </citation>
    <scope>NUCLEOTIDE SEQUENCE</scope>
</reference>
<accession>A0A0F9A8L9</accession>
<evidence type="ECO:0000313" key="1">
    <source>
        <dbReference type="EMBL" id="KKK68576.1"/>
    </source>
</evidence>
<gene>
    <name evidence="1" type="ORF">LCGC14_2942640</name>
</gene>
<name>A0A0F9A8L9_9ZZZZ</name>
<organism evidence="1">
    <name type="scientific">marine sediment metagenome</name>
    <dbReference type="NCBI Taxonomy" id="412755"/>
    <lineage>
        <taxon>unclassified sequences</taxon>
        <taxon>metagenomes</taxon>
        <taxon>ecological metagenomes</taxon>
    </lineage>
</organism>
<proteinExistence type="predicted"/>